<dbReference type="InterPro" id="IPR000330">
    <property type="entry name" value="SNF2_N"/>
</dbReference>
<dbReference type="Gene3D" id="3.40.50.10810">
    <property type="entry name" value="Tandem AAA-ATPase domain"/>
    <property type="match status" value="1"/>
</dbReference>
<keyword evidence="4" id="KW-1185">Reference proteome</keyword>
<dbReference type="GO" id="GO:0005524">
    <property type="term" value="F:ATP binding"/>
    <property type="evidence" value="ECO:0007669"/>
    <property type="project" value="InterPro"/>
</dbReference>
<dbReference type="Proteomes" id="UP000287033">
    <property type="component" value="Unassembled WGS sequence"/>
</dbReference>
<dbReference type="GO" id="GO:0043596">
    <property type="term" value="C:nuclear replication fork"/>
    <property type="evidence" value="ECO:0007669"/>
    <property type="project" value="TreeGrafter"/>
</dbReference>
<dbReference type="InterPro" id="IPR027417">
    <property type="entry name" value="P-loop_NTPase"/>
</dbReference>
<dbReference type="EMBL" id="BEZZ01012143">
    <property type="protein sequence ID" value="GCC39345.1"/>
    <property type="molecule type" value="Genomic_DNA"/>
</dbReference>
<accession>A0A401T9Q2</accession>
<organism evidence="3 4">
    <name type="scientific">Chiloscyllium punctatum</name>
    <name type="common">Brownbanded bambooshark</name>
    <name type="synonym">Hemiscyllium punctatum</name>
    <dbReference type="NCBI Taxonomy" id="137246"/>
    <lineage>
        <taxon>Eukaryota</taxon>
        <taxon>Metazoa</taxon>
        <taxon>Chordata</taxon>
        <taxon>Craniata</taxon>
        <taxon>Vertebrata</taxon>
        <taxon>Chondrichthyes</taxon>
        <taxon>Elasmobranchii</taxon>
        <taxon>Galeomorphii</taxon>
        <taxon>Galeoidea</taxon>
        <taxon>Orectolobiformes</taxon>
        <taxon>Hemiscylliidae</taxon>
        <taxon>Chiloscyllium</taxon>
    </lineage>
</organism>
<evidence type="ECO:0000313" key="4">
    <source>
        <dbReference type="Proteomes" id="UP000287033"/>
    </source>
</evidence>
<evidence type="ECO:0000259" key="2">
    <source>
        <dbReference type="Pfam" id="PF00176"/>
    </source>
</evidence>
<dbReference type="SUPFAM" id="SSF52540">
    <property type="entry name" value="P-loop containing nucleoside triphosphate hydrolases"/>
    <property type="match status" value="1"/>
</dbReference>
<dbReference type="GO" id="GO:0031297">
    <property type="term" value="P:replication fork processing"/>
    <property type="evidence" value="ECO:0007669"/>
    <property type="project" value="TreeGrafter"/>
</dbReference>
<evidence type="ECO:0000313" key="3">
    <source>
        <dbReference type="EMBL" id="GCC39345.1"/>
    </source>
</evidence>
<dbReference type="PANTHER" id="PTHR45766">
    <property type="entry name" value="DNA ANNEALING HELICASE AND ENDONUCLEASE ZRANB3 FAMILY MEMBER"/>
    <property type="match status" value="1"/>
</dbReference>
<dbReference type="InterPro" id="IPR038718">
    <property type="entry name" value="SNF2-like_sf"/>
</dbReference>
<dbReference type="GO" id="GO:0016787">
    <property type="term" value="F:hydrolase activity"/>
    <property type="evidence" value="ECO:0007669"/>
    <property type="project" value="UniProtKB-KW"/>
</dbReference>
<reference evidence="3 4" key="1">
    <citation type="journal article" date="2018" name="Nat. Ecol. Evol.">
        <title>Shark genomes provide insights into elasmobranch evolution and the origin of vertebrates.</title>
        <authorList>
            <person name="Hara Y"/>
            <person name="Yamaguchi K"/>
            <person name="Onimaru K"/>
            <person name="Kadota M"/>
            <person name="Koyanagi M"/>
            <person name="Keeley SD"/>
            <person name="Tatsumi K"/>
            <person name="Tanaka K"/>
            <person name="Motone F"/>
            <person name="Kageyama Y"/>
            <person name="Nozu R"/>
            <person name="Adachi N"/>
            <person name="Nishimura O"/>
            <person name="Nakagawa R"/>
            <person name="Tanegashima C"/>
            <person name="Kiyatake I"/>
            <person name="Matsumoto R"/>
            <person name="Murakumo K"/>
            <person name="Nishida K"/>
            <person name="Terakita A"/>
            <person name="Kuratani S"/>
            <person name="Sato K"/>
            <person name="Hyodo S Kuraku.S."/>
        </authorList>
    </citation>
    <scope>NUCLEOTIDE SEQUENCE [LARGE SCALE GENOMIC DNA]</scope>
</reference>
<feature type="non-terminal residue" evidence="3">
    <location>
        <position position="1"/>
    </location>
</feature>
<dbReference type="PANTHER" id="PTHR45766:SF6">
    <property type="entry name" value="SWI_SNF-RELATED MATRIX-ASSOCIATED ACTIN-DEPENDENT REGULATOR OF CHROMATIN SUBFAMILY A-LIKE PROTEIN 1"/>
    <property type="match status" value="1"/>
</dbReference>
<dbReference type="GO" id="GO:0006281">
    <property type="term" value="P:DNA repair"/>
    <property type="evidence" value="ECO:0007669"/>
    <property type="project" value="TreeGrafter"/>
</dbReference>
<proteinExistence type="predicted"/>
<dbReference type="OrthoDB" id="2801544at2759"/>
<protein>
    <recommendedName>
        <fullName evidence="2">SNF2 N-terminal domain-containing protein</fullName>
    </recommendedName>
</protein>
<comment type="caution">
    <text evidence="3">The sequence shown here is derived from an EMBL/GenBank/DDBJ whole genome shotgun (WGS) entry which is preliminary data.</text>
</comment>
<feature type="domain" description="SNF2 N-terminal" evidence="2">
    <location>
        <begin position="1"/>
        <end position="61"/>
    </location>
</feature>
<name>A0A401T9Q2_CHIPU</name>
<dbReference type="AlphaFoldDB" id="A0A401T9Q2"/>
<dbReference type="STRING" id="137246.A0A401T9Q2"/>
<sequence length="69" mass="7768">DESHFLKNMKTARCKAAHPLLQAAKRLLLLSGTPAMSRPAELYSQIAVLQPKLFPNFHDFGVRYCAAKR</sequence>
<dbReference type="Pfam" id="PF00176">
    <property type="entry name" value="SNF2-rel_dom"/>
    <property type="match status" value="1"/>
</dbReference>
<keyword evidence="1" id="KW-0378">Hydrolase</keyword>
<dbReference type="OMA" id="FPNFHDF"/>
<feature type="non-terminal residue" evidence="3">
    <location>
        <position position="69"/>
    </location>
</feature>
<gene>
    <name evidence="3" type="ORF">chiPu_0022854</name>
</gene>
<evidence type="ECO:0000256" key="1">
    <source>
        <dbReference type="ARBA" id="ARBA00022801"/>
    </source>
</evidence>